<sequence>MKNATKFFKFSNTKYQFKQLLEDWNYNEKQRITLKKWQVDPTSESISDLTQLQYQLIVGLLSIIWTKYWSDSTFDHILFLFSIYYCQRRTLQTNGRFQEDFRTSFVTMNSNKVKHSILDLETQWHSEILLLVKIK</sequence>
<dbReference type="EMBL" id="CATOUU010000248">
    <property type="protein sequence ID" value="CAI9922258.1"/>
    <property type="molecule type" value="Genomic_DNA"/>
</dbReference>
<proteinExistence type="predicted"/>
<protein>
    <submittedName>
        <fullName evidence="2">Hypothetical_protein</fullName>
    </submittedName>
</protein>
<organism evidence="1">
    <name type="scientific">Hexamita inflata</name>
    <dbReference type="NCBI Taxonomy" id="28002"/>
    <lineage>
        <taxon>Eukaryota</taxon>
        <taxon>Metamonada</taxon>
        <taxon>Diplomonadida</taxon>
        <taxon>Hexamitidae</taxon>
        <taxon>Hexamitinae</taxon>
        <taxon>Hexamita</taxon>
    </lineage>
</organism>
<accession>A0AA86TUM8</accession>
<comment type="caution">
    <text evidence="1">The sequence shown here is derived from an EMBL/GenBank/DDBJ whole genome shotgun (WGS) entry which is preliminary data.</text>
</comment>
<gene>
    <name evidence="2" type="ORF">HINF_LOCUS11020</name>
    <name evidence="1" type="ORF">HINF_LOCUS9903</name>
</gene>
<evidence type="ECO:0000313" key="1">
    <source>
        <dbReference type="EMBL" id="CAI9922258.1"/>
    </source>
</evidence>
<dbReference type="Proteomes" id="UP001642409">
    <property type="component" value="Unassembled WGS sequence"/>
</dbReference>
<evidence type="ECO:0000313" key="2">
    <source>
        <dbReference type="EMBL" id="CAL5989769.1"/>
    </source>
</evidence>
<name>A0AA86TUM8_9EUKA</name>
<dbReference type="EMBL" id="CAXDID020000024">
    <property type="protein sequence ID" value="CAL5989769.1"/>
    <property type="molecule type" value="Genomic_DNA"/>
</dbReference>
<evidence type="ECO:0000313" key="3">
    <source>
        <dbReference type="Proteomes" id="UP001642409"/>
    </source>
</evidence>
<reference evidence="2 3" key="2">
    <citation type="submission" date="2024-07" db="EMBL/GenBank/DDBJ databases">
        <authorList>
            <person name="Akdeniz Z."/>
        </authorList>
    </citation>
    <scope>NUCLEOTIDE SEQUENCE [LARGE SCALE GENOMIC DNA]</scope>
</reference>
<keyword evidence="3" id="KW-1185">Reference proteome</keyword>
<reference evidence="1" key="1">
    <citation type="submission" date="2023-06" db="EMBL/GenBank/DDBJ databases">
        <authorList>
            <person name="Kurt Z."/>
        </authorList>
    </citation>
    <scope>NUCLEOTIDE SEQUENCE</scope>
</reference>
<dbReference type="AlphaFoldDB" id="A0AA86TUM8"/>